<accession>A0A0D0CZC1</accession>
<keyword evidence="2" id="KW-1185">Reference proteome</keyword>
<dbReference type="AlphaFoldDB" id="A0A0D0CZC1"/>
<organism evidence="1 2">
    <name type="scientific">Paxillus rubicundulus Ve08.2h10</name>
    <dbReference type="NCBI Taxonomy" id="930991"/>
    <lineage>
        <taxon>Eukaryota</taxon>
        <taxon>Fungi</taxon>
        <taxon>Dikarya</taxon>
        <taxon>Basidiomycota</taxon>
        <taxon>Agaricomycotina</taxon>
        <taxon>Agaricomycetes</taxon>
        <taxon>Agaricomycetidae</taxon>
        <taxon>Boletales</taxon>
        <taxon>Paxilineae</taxon>
        <taxon>Paxillaceae</taxon>
        <taxon>Paxillus</taxon>
    </lineage>
</organism>
<name>A0A0D0CZC1_9AGAM</name>
<sequence>GYNQPNFAPVLGEQLEWMKNFLWMFCDLTRKVEVKGNQSSHWIAASLATAQTTMKEKWFVRKLHLWLNAYILDQEDLPLDCFGGWKTSKIDDEDLATKLHLHLQGIGKYIKANNLVQYL</sequence>
<evidence type="ECO:0000313" key="1">
    <source>
        <dbReference type="EMBL" id="KIK80988.1"/>
    </source>
</evidence>
<dbReference type="EMBL" id="KN825888">
    <property type="protein sequence ID" value="KIK80988.1"/>
    <property type="molecule type" value="Genomic_DNA"/>
</dbReference>
<reference evidence="1 2" key="1">
    <citation type="submission" date="2014-04" db="EMBL/GenBank/DDBJ databases">
        <authorList>
            <consortium name="DOE Joint Genome Institute"/>
            <person name="Kuo A."/>
            <person name="Kohler A."/>
            <person name="Jargeat P."/>
            <person name="Nagy L.G."/>
            <person name="Floudas D."/>
            <person name="Copeland A."/>
            <person name="Barry K.W."/>
            <person name="Cichocki N."/>
            <person name="Veneault-Fourrey C."/>
            <person name="LaButti K."/>
            <person name="Lindquist E.A."/>
            <person name="Lipzen A."/>
            <person name="Lundell T."/>
            <person name="Morin E."/>
            <person name="Murat C."/>
            <person name="Sun H."/>
            <person name="Tunlid A."/>
            <person name="Henrissat B."/>
            <person name="Grigoriev I.V."/>
            <person name="Hibbett D.S."/>
            <person name="Martin F."/>
            <person name="Nordberg H.P."/>
            <person name="Cantor M.N."/>
            <person name="Hua S.X."/>
        </authorList>
    </citation>
    <scope>NUCLEOTIDE SEQUENCE [LARGE SCALE GENOMIC DNA]</scope>
    <source>
        <strain evidence="1 2">Ve08.2h10</strain>
    </source>
</reference>
<proteinExistence type="predicted"/>
<feature type="non-terminal residue" evidence="1">
    <location>
        <position position="1"/>
    </location>
</feature>
<reference evidence="2" key="2">
    <citation type="submission" date="2015-01" db="EMBL/GenBank/DDBJ databases">
        <title>Evolutionary Origins and Diversification of the Mycorrhizal Mutualists.</title>
        <authorList>
            <consortium name="DOE Joint Genome Institute"/>
            <consortium name="Mycorrhizal Genomics Consortium"/>
            <person name="Kohler A."/>
            <person name="Kuo A."/>
            <person name="Nagy L.G."/>
            <person name="Floudas D."/>
            <person name="Copeland A."/>
            <person name="Barry K.W."/>
            <person name="Cichocki N."/>
            <person name="Veneault-Fourrey C."/>
            <person name="LaButti K."/>
            <person name="Lindquist E.A."/>
            <person name="Lipzen A."/>
            <person name="Lundell T."/>
            <person name="Morin E."/>
            <person name="Murat C."/>
            <person name="Riley R."/>
            <person name="Ohm R."/>
            <person name="Sun H."/>
            <person name="Tunlid A."/>
            <person name="Henrissat B."/>
            <person name="Grigoriev I.V."/>
            <person name="Hibbett D.S."/>
            <person name="Martin F."/>
        </authorList>
    </citation>
    <scope>NUCLEOTIDE SEQUENCE [LARGE SCALE GENOMIC DNA]</scope>
    <source>
        <strain evidence="2">Ve08.2h10</strain>
    </source>
</reference>
<dbReference type="OrthoDB" id="10039611at2759"/>
<evidence type="ECO:0000313" key="2">
    <source>
        <dbReference type="Proteomes" id="UP000054538"/>
    </source>
</evidence>
<feature type="non-terminal residue" evidence="1">
    <location>
        <position position="119"/>
    </location>
</feature>
<gene>
    <name evidence="1" type="ORF">PAXRUDRAFT_88551</name>
</gene>
<protein>
    <submittedName>
        <fullName evidence="1">Uncharacterized protein</fullName>
    </submittedName>
</protein>
<dbReference type="HOGENOM" id="CLU_099517_1_0_1"/>
<dbReference type="Proteomes" id="UP000054538">
    <property type="component" value="Unassembled WGS sequence"/>
</dbReference>
<dbReference type="InParanoid" id="A0A0D0CZC1"/>